<evidence type="ECO:0000313" key="2">
    <source>
        <dbReference type="EMBL" id="VAW98836.1"/>
    </source>
</evidence>
<keyword evidence="1" id="KW-0812">Transmembrane</keyword>
<protein>
    <submittedName>
        <fullName evidence="2">Uncharacterized protein</fullName>
    </submittedName>
</protein>
<dbReference type="EMBL" id="UOFT01000073">
    <property type="protein sequence ID" value="VAW98836.1"/>
    <property type="molecule type" value="Genomic_DNA"/>
</dbReference>
<gene>
    <name evidence="2" type="ORF">MNBD_GAMMA23-791</name>
</gene>
<reference evidence="2" key="1">
    <citation type="submission" date="2018-06" db="EMBL/GenBank/DDBJ databases">
        <authorList>
            <person name="Zhirakovskaya E."/>
        </authorList>
    </citation>
    <scope>NUCLEOTIDE SEQUENCE</scope>
</reference>
<organism evidence="2">
    <name type="scientific">hydrothermal vent metagenome</name>
    <dbReference type="NCBI Taxonomy" id="652676"/>
    <lineage>
        <taxon>unclassified sequences</taxon>
        <taxon>metagenomes</taxon>
        <taxon>ecological metagenomes</taxon>
    </lineage>
</organism>
<dbReference type="AlphaFoldDB" id="A0A3B1B196"/>
<keyword evidence="1" id="KW-1133">Transmembrane helix</keyword>
<evidence type="ECO:0000256" key="1">
    <source>
        <dbReference type="SAM" id="Phobius"/>
    </source>
</evidence>
<sequence>MDNLIGWLISIPNVVYAAVIASLLTLGGVFFTNRSAHKRLITQLSLEAGERKKEREIELRKEVYLKAAEEMSHAQQFLGALSNGNISDMDMSSKLEGFFSATSKMHIVGTDETLKAIIRVTTKFSESILRLITLLAPLDDLKIDIDILNQSFKDGSAKREYFLNKMTEFNLQCNQDAELWGKLQENFDVINVDLLKKSKKQEEKWSQHNQYQRNFAIECIERIYRIIQFNCTCSYSYKE</sequence>
<keyword evidence="1" id="KW-0472">Membrane</keyword>
<accession>A0A3B1B196</accession>
<proteinExistence type="predicted"/>
<name>A0A3B1B196_9ZZZZ</name>
<feature type="transmembrane region" description="Helical" evidence="1">
    <location>
        <begin position="6"/>
        <end position="31"/>
    </location>
</feature>